<evidence type="ECO:0000256" key="4">
    <source>
        <dbReference type="SAM" id="SignalP"/>
    </source>
</evidence>
<dbReference type="PROSITE" id="PS50005">
    <property type="entry name" value="TPR"/>
    <property type="match status" value="2"/>
</dbReference>
<feature type="repeat" description="TPR" evidence="3">
    <location>
        <begin position="96"/>
        <end position="129"/>
    </location>
</feature>
<dbReference type="SMART" id="SM00028">
    <property type="entry name" value="TPR"/>
    <property type="match status" value="3"/>
</dbReference>
<name>A0ABY6DAC9_9BACT</name>
<evidence type="ECO:0000256" key="2">
    <source>
        <dbReference type="ARBA" id="ARBA00022803"/>
    </source>
</evidence>
<feature type="signal peptide" evidence="4">
    <location>
        <begin position="1"/>
        <end position="19"/>
    </location>
</feature>
<dbReference type="InterPro" id="IPR019734">
    <property type="entry name" value="TPR_rpt"/>
</dbReference>
<feature type="repeat" description="TPR" evidence="3">
    <location>
        <begin position="136"/>
        <end position="169"/>
    </location>
</feature>
<evidence type="ECO:0000256" key="1">
    <source>
        <dbReference type="ARBA" id="ARBA00022737"/>
    </source>
</evidence>
<evidence type="ECO:0000313" key="6">
    <source>
        <dbReference type="Proteomes" id="UP001062165"/>
    </source>
</evidence>
<dbReference type="SUPFAM" id="SSF48452">
    <property type="entry name" value="TPR-like"/>
    <property type="match status" value="1"/>
</dbReference>
<dbReference type="RefSeq" id="WP_263052554.1">
    <property type="nucleotide sequence ID" value="NZ_CP106735.1"/>
</dbReference>
<evidence type="ECO:0000256" key="3">
    <source>
        <dbReference type="PROSITE-ProRule" id="PRU00339"/>
    </source>
</evidence>
<dbReference type="PANTHER" id="PTHR45641">
    <property type="entry name" value="TETRATRICOPEPTIDE REPEAT PROTEIN (AFU_ORTHOLOGUE AFUA_6G03870)"/>
    <property type="match status" value="1"/>
</dbReference>
<dbReference type="InterPro" id="IPR011990">
    <property type="entry name" value="TPR-like_helical_dom_sf"/>
</dbReference>
<keyword evidence="6" id="KW-1185">Reference proteome</keyword>
<dbReference type="EMBL" id="CP106735">
    <property type="protein sequence ID" value="UXX80825.1"/>
    <property type="molecule type" value="Genomic_DNA"/>
</dbReference>
<proteinExistence type="predicted"/>
<dbReference type="PANTHER" id="PTHR45641:SF19">
    <property type="entry name" value="NEPHROCYSTIN-3"/>
    <property type="match status" value="1"/>
</dbReference>
<sequence length="218" mass="24570">MWSKLLCIFLFLWGTAVRGAESIDAVEKAFANESYAQVVSLADSLLETATLHLPRLHQLRADSYYYLGDLEKSLESYFQAIHAGEQAEVRDDLLLTECYSHAGFCYREMGLYQQALPHYERSLQIAKSIGAAVETAEQYYNLGTLYQHFGDYENSIKLLDSAYQIDVARQDEVAIGFDLSLLSELKAQTGAYEEALFYAKESLALLKSRPGQCQFVGQ</sequence>
<keyword evidence="1" id="KW-0677">Repeat</keyword>
<dbReference type="Pfam" id="PF13424">
    <property type="entry name" value="TPR_12"/>
    <property type="match status" value="2"/>
</dbReference>
<dbReference type="Gene3D" id="1.25.40.10">
    <property type="entry name" value="Tetratricopeptide repeat domain"/>
    <property type="match status" value="1"/>
</dbReference>
<reference evidence="5" key="1">
    <citation type="submission" date="2022-10" db="EMBL/GenBank/DDBJ databases">
        <title>Comparative genomics and taxonomic characterization of three novel marine species of genus Reichenbachiella exhibiting antioxidant and polysaccharide degradation activities.</title>
        <authorList>
            <person name="Muhammad N."/>
            <person name="Lee Y.-J."/>
            <person name="Ko J."/>
            <person name="Kim S.-G."/>
        </authorList>
    </citation>
    <scope>NUCLEOTIDE SEQUENCE</scope>
    <source>
        <strain evidence="5">Wsw4-B4</strain>
    </source>
</reference>
<keyword evidence="4" id="KW-0732">Signal</keyword>
<accession>A0ABY6DAC9</accession>
<feature type="chain" id="PRO_5046604588" evidence="4">
    <location>
        <begin position="20"/>
        <end position="218"/>
    </location>
</feature>
<organism evidence="5 6">
    <name type="scientific">Reichenbachiella carrageenanivorans</name>
    <dbReference type="NCBI Taxonomy" id="2979869"/>
    <lineage>
        <taxon>Bacteria</taxon>
        <taxon>Pseudomonadati</taxon>
        <taxon>Bacteroidota</taxon>
        <taxon>Cytophagia</taxon>
        <taxon>Cytophagales</taxon>
        <taxon>Reichenbachiellaceae</taxon>
        <taxon>Reichenbachiella</taxon>
    </lineage>
</organism>
<gene>
    <name evidence="5" type="ORF">N7E81_06895</name>
</gene>
<evidence type="ECO:0000313" key="5">
    <source>
        <dbReference type="EMBL" id="UXX80825.1"/>
    </source>
</evidence>
<protein>
    <submittedName>
        <fullName evidence="5">Tetratricopeptide repeat protein</fullName>
    </submittedName>
</protein>
<keyword evidence="2 3" id="KW-0802">TPR repeat</keyword>
<dbReference type="Proteomes" id="UP001062165">
    <property type="component" value="Chromosome"/>
</dbReference>